<name>A0ABT7HSK9_9BACT</name>
<gene>
    <name evidence="2" type="ORF">NYG85_11050</name>
</gene>
<reference evidence="2" key="1">
    <citation type="submission" date="2022-08" db="EMBL/GenBank/DDBJ databases">
        <authorList>
            <person name="Wang H."/>
        </authorList>
    </citation>
    <scope>NUCLEOTIDE SEQUENCE</scope>
    <source>
        <strain evidence="2">PS10</strain>
    </source>
</reference>
<accession>A0ABT7HSK9</accession>
<reference evidence="2" key="2">
    <citation type="journal article" date="2023" name="Microorganisms">
        <title>Isolation and Genomic Characteristics of Cat-Borne Campylobacter felis sp. nov. and Sheep-Borne Campylobacter ovis sp. nov.</title>
        <authorList>
            <person name="Wang H."/>
            <person name="Li Y."/>
            <person name="Gu Y."/>
            <person name="Zhou G."/>
            <person name="Chen X."/>
            <person name="Zhang X."/>
            <person name="Shao Z."/>
            <person name="Zhang J."/>
            <person name="Zhang M."/>
        </authorList>
    </citation>
    <scope>NUCLEOTIDE SEQUENCE</scope>
    <source>
        <strain evidence="2">PS10</strain>
    </source>
</reference>
<evidence type="ECO:0000256" key="1">
    <source>
        <dbReference type="SAM" id="Phobius"/>
    </source>
</evidence>
<dbReference type="Proteomes" id="UP001173801">
    <property type="component" value="Unassembled WGS sequence"/>
</dbReference>
<organism evidence="2 3">
    <name type="scientific">Campylobacter gastrosuis</name>
    <dbReference type="NCBI Taxonomy" id="2974576"/>
    <lineage>
        <taxon>Bacteria</taxon>
        <taxon>Pseudomonadati</taxon>
        <taxon>Campylobacterota</taxon>
        <taxon>Epsilonproteobacteria</taxon>
        <taxon>Campylobacterales</taxon>
        <taxon>Campylobacteraceae</taxon>
        <taxon>Campylobacter</taxon>
    </lineage>
</organism>
<evidence type="ECO:0000313" key="3">
    <source>
        <dbReference type="Proteomes" id="UP001173801"/>
    </source>
</evidence>
<evidence type="ECO:0000313" key="2">
    <source>
        <dbReference type="EMBL" id="MDL0089892.1"/>
    </source>
</evidence>
<keyword evidence="3" id="KW-1185">Reference proteome</keyword>
<keyword evidence="1" id="KW-0812">Transmembrane</keyword>
<proteinExistence type="predicted"/>
<keyword evidence="1" id="KW-0472">Membrane</keyword>
<keyword evidence="1" id="KW-1133">Transmembrane helix</keyword>
<feature type="transmembrane region" description="Helical" evidence="1">
    <location>
        <begin position="232"/>
        <end position="249"/>
    </location>
</feature>
<dbReference type="EMBL" id="JANURM010000026">
    <property type="protein sequence ID" value="MDL0089892.1"/>
    <property type="molecule type" value="Genomic_DNA"/>
</dbReference>
<comment type="caution">
    <text evidence="2">The sequence shown here is derived from an EMBL/GenBank/DDBJ whole genome shotgun (WGS) entry which is preliminary data.</text>
</comment>
<dbReference type="RefSeq" id="WP_284938645.1">
    <property type="nucleotide sequence ID" value="NZ_JANURM010000026.1"/>
</dbReference>
<protein>
    <submittedName>
        <fullName evidence="2">Uncharacterized protein</fullName>
    </submittedName>
</protein>
<sequence length="268" mass="31994">MKYEIYKIDDKSVAECLSKHPAKSSNIFLDEVCKIYHLDKKLGDFSDPRLAFTMSFVSINDFLFGINEATKYSYEPKFSFEFSDDKLPNFNDYEIFERKSGNFKVYFNTNHYLCITQNSQIKDENVFKIVILQIYFLIYNELKNELWDTLKSQNTDEILKARDRFLKFKAQSGFLINENRTETFKIYQKIKNFYDIDSKQNEILMLCKEYFEIKNEERKIREFELSKRNQKFLAAITLIITLLSLVSIFNDGFELLNKFQIGQTNVRK</sequence>